<reference evidence="2" key="1">
    <citation type="submission" date="2019-10" db="EMBL/GenBank/DDBJ databases">
        <title>Lacipirellula parvula gen. nov., sp. nov., representing a lineage of planctomycetes widespread in freshwater anoxic habitats, and description of the family Lacipirellulaceae.</title>
        <authorList>
            <person name="Dedysh S.N."/>
            <person name="Kulichevskaya I.S."/>
            <person name="Beletsky A.V."/>
            <person name="Rakitin A.L."/>
            <person name="Mardanov A.V."/>
            <person name="Ivanova A.A."/>
            <person name="Saltykova V.X."/>
            <person name="Rijpstra W.I.C."/>
            <person name="Sinninghe Damste J.S."/>
            <person name="Ravin N.V."/>
        </authorList>
    </citation>
    <scope>NUCLEOTIDE SEQUENCE [LARGE SCALE GENOMIC DNA]</scope>
    <source>
        <strain evidence="2">PX69</strain>
    </source>
</reference>
<dbReference type="EMBL" id="AP021861">
    <property type="protein sequence ID" value="BBO32794.1"/>
    <property type="molecule type" value="Genomic_DNA"/>
</dbReference>
<gene>
    <name evidence="1" type="ORF">PLANPX_2406</name>
</gene>
<sequence>MQYFAKRFRLPFNAQATRCAISLDWACEQRFRSPERSAAMT</sequence>
<accession>A0A5K7X7Q4</accession>
<keyword evidence="2" id="KW-1185">Reference proteome</keyword>
<evidence type="ECO:0000313" key="2">
    <source>
        <dbReference type="Proteomes" id="UP000326837"/>
    </source>
</evidence>
<proteinExistence type="predicted"/>
<name>A0A5K7X7Q4_9BACT</name>
<dbReference type="Proteomes" id="UP000326837">
    <property type="component" value="Chromosome"/>
</dbReference>
<organism evidence="1 2">
    <name type="scientific">Lacipirellula parvula</name>
    <dbReference type="NCBI Taxonomy" id="2650471"/>
    <lineage>
        <taxon>Bacteria</taxon>
        <taxon>Pseudomonadati</taxon>
        <taxon>Planctomycetota</taxon>
        <taxon>Planctomycetia</taxon>
        <taxon>Pirellulales</taxon>
        <taxon>Lacipirellulaceae</taxon>
        <taxon>Lacipirellula</taxon>
    </lineage>
</organism>
<protein>
    <submittedName>
        <fullName evidence="1">Uncharacterized protein</fullName>
    </submittedName>
</protein>
<evidence type="ECO:0000313" key="1">
    <source>
        <dbReference type="EMBL" id="BBO32794.1"/>
    </source>
</evidence>
<dbReference type="KEGG" id="lpav:PLANPX_2406"/>
<dbReference type="AlphaFoldDB" id="A0A5K7X7Q4"/>